<gene>
    <name evidence="12" type="ORF">Pmani_020140</name>
</gene>
<dbReference type="PIRSF" id="PIRSF001093">
    <property type="entry name" value="B-hxosamndse_ab_euk"/>
    <property type="match status" value="1"/>
</dbReference>
<dbReference type="Gene3D" id="3.30.379.10">
    <property type="entry name" value="Chitobiase/beta-hexosaminidase domain 2-like"/>
    <property type="match status" value="1"/>
</dbReference>
<keyword evidence="4 7" id="KW-0378">Hydrolase</keyword>
<dbReference type="EC" id="3.2.1.52" evidence="7"/>
<evidence type="ECO:0000259" key="10">
    <source>
        <dbReference type="Pfam" id="PF00728"/>
    </source>
</evidence>
<keyword evidence="6 7" id="KW-0326">Glycosidase</keyword>
<dbReference type="Proteomes" id="UP001292094">
    <property type="component" value="Unassembled WGS sequence"/>
</dbReference>
<evidence type="ECO:0000256" key="7">
    <source>
        <dbReference type="PIRNR" id="PIRNR001093"/>
    </source>
</evidence>
<dbReference type="PRINTS" id="PR00738">
    <property type="entry name" value="GLHYDRLASE20"/>
</dbReference>
<dbReference type="CDD" id="cd06562">
    <property type="entry name" value="GH20_HexA_HexB-like"/>
    <property type="match status" value="1"/>
</dbReference>
<dbReference type="Pfam" id="PF00728">
    <property type="entry name" value="Glyco_hydro_20"/>
    <property type="match status" value="1"/>
</dbReference>
<dbReference type="InterPro" id="IPR017853">
    <property type="entry name" value="GH"/>
</dbReference>
<reference evidence="12" key="1">
    <citation type="submission" date="2023-11" db="EMBL/GenBank/DDBJ databases">
        <title>Genome assemblies of two species of porcelain crab, Petrolisthes cinctipes and Petrolisthes manimaculis (Anomura: Porcellanidae).</title>
        <authorList>
            <person name="Angst P."/>
        </authorList>
    </citation>
    <scope>NUCLEOTIDE SEQUENCE</scope>
    <source>
        <strain evidence="12">PB745_02</strain>
        <tissue evidence="12">Gill</tissue>
    </source>
</reference>
<evidence type="ECO:0000256" key="6">
    <source>
        <dbReference type="ARBA" id="ARBA00023295"/>
    </source>
</evidence>
<dbReference type="EMBL" id="JAWZYT010001924">
    <property type="protein sequence ID" value="KAK4308142.1"/>
    <property type="molecule type" value="Genomic_DNA"/>
</dbReference>
<dbReference type="GO" id="GO:0005975">
    <property type="term" value="P:carbohydrate metabolic process"/>
    <property type="evidence" value="ECO:0007669"/>
    <property type="project" value="InterPro"/>
</dbReference>
<dbReference type="GO" id="GO:0030203">
    <property type="term" value="P:glycosaminoglycan metabolic process"/>
    <property type="evidence" value="ECO:0007669"/>
    <property type="project" value="TreeGrafter"/>
</dbReference>
<dbReference type="GO" id="GO:0005886">
    <property type="term" value="C:plasma membrane"/>
    <property type="evidence" value="ECO:0007669"/>
    <property type="project" value="TreeGrafter"/>
</dbReference>
<comment type="similarity">
    <text evidence="2 7">Belongs to the glycosyl hydrolase 20 family.</text>
</comment>
<sequence>MKVLVSLLVCLACLTPCYTSEFFRMPSIWGWECVEDVCIKKDTGGSATLLTLNTCKITCGPAGALWPLPTMAIVGNEVANFLPTNLTHSLTCGAGGDSCQLLQEAVTIFQDNLHRYHPNYKNGSAPWVGPWDPPTLRHKLHLDVTIQGGDGILTLDTDESYELAVSRVESVTTAVIIAPTFFGARHALETLSQLAEYHETTNSLVLVTNATVSDAPAFKYRGLLVDTSRNFISVGVLERTLEGMASTKLNTLHLHLTDTHSWPLYLPGLPNMAYYGAYSPSNIYTPQDMRHLQHYARVRGIRLVPEIDGPAHVGNGWQWGPKEGLGDLTVCVNQEPWQDYCVEPPCGQFNLANPNLYTVLGNVYTELFNIFKPIEIFHYGGDEVSMDCWNSTDEIVNWMMDNGFGTGVDAYLEQWGVYQEKARQQLEAAANAIDVNEPFGMIWTSSFIEPEYMNTYLNKSKYIVQIWTNNSDPQIARVLEEGYKVVFSNYDAWYLDCGAGAWVGEGNNWCSPYKGWQIVYTNSPHEIAMDLTGNEYKDAILGGEAALWTEQTDDATVDPKLWPRGAALGERLWSNPSTSWYSAEPRFIHHRQRLMKRGIMADRIQPEWCHQNEELCYAKVHVHSCSL</sequence>
<dbReference type="SUPFAM" id="SSF51445">
    <property type="entry name" value="(Trans)glycosidases"/>
    <property type="match status" value="1"/>
</dbReference>
<comment type="catalytic activity">
    <reaction evidence="1 7">
        <text>Hydrolysis of terminal non-reducing N-acetyl-D-hexosamine residues in N-acetyl-beta-D-hexosaminides.</text>
        <dbReference type="EC" id="3.2.1.52"/>
    </reaction>
</comment>
<evidence type="ECO:0000256" key="4">
    <source>
        <dbReference type="ARBA" id="ARBA00022801"/>
    </source>
</evidence>
<evidence type="ECO:0000256" key="3">
    <source>
        <dbReference type="ARBA" id="ARBA00022729"/>
    </source>
</evidence>
<protein>
    <recommendedName>
        <fullName evidence="7">Beta-hexosaminidase</fullName>
        <ecNumber evidence="7">3.2.1.52</ecNumber>
    </recommendedName>
</protein>
<evidence type="ECO:0000256" key="8">
    <source>
        <dbReference type="PIRSR" id="PIRSR001093-1"/>
    </source>
</evidence>
<feature type="domain" description="Glycoside hydrolase family 20 catalytic" evidence="10">
    <location>
        <begin position="218"/>
        <end position="575"/>
    </location>
</feature>
<keyword evidence="13" id="KW-1185">Reference proteome</keyword>
<feature type="active site" description="Proton donor" evidence="8">
    <location>
        <position position="383"/>
    </location>
</feature>
<name>A0AAE1PJC5_9EUCA</name>
<dbReference type="InterPro" id="IPR029018">
    <property type="entry name" value="Hex-like_dom2"/>
</dbReference>
<keyword evidence="5" id="KW-0325">Glycoprotein</keyword>
<dbReference type="FunFam" id="3.20.20.80:FF:000063">
    <property type="entry name" value="Beta-hexosaminidase"/>
    <property type="match status" value="1"/>
</dbReference>
<evidence type="ECO:0000313" key="13">
    <source>
        <dbReference type="Proteomes" id="UP001292094"/>
    </source>
</evidence>
<comment type="caution">
    <text evidence="12">The sequence shown here is derived from an EMBL/GenBank/DDBJ whole genome shotgun (WGS) entry which is preliminary data.</text>
</comment>
<proteinExistence type="inferred from homology"/>
<dbReference type="AlphaFoldDB" id="A0AAE1PJC5"/>
<dbReference type="Gene3D" id="3.20.20.80">
    <property type="entry name" value="Glycosidases"/>
    <property type="match status" value="1"/>
</dbReference>
<evidence type="ECO:0000259" key="11">
    <source>
        <dbReference type="Pfam" id="PF14845"/>
    </source>
</evidence>
<dbReference type="SUPFAM" id="SSF55545">
    <property type="entry name" value="beta-N-acetylhexosaminidase-like domain"/>
    <property type="match status" value="1"/>
</dbReference>
<accession>A0AAE1PJC5</accession>
<feature type="signal peptide" evidence="9">
    <location>
        <begin position="1"/>
        <end position="19"/>
    </location>
</feature>
<dbReference type="PANTHER" id="PTHR22600">
    <property type="entry name" value="BETA-HEXOSAMINIDASE"/>
    <property type="match status" value="1"/>
</dbReference>
<dbReference type="InterPro" id="IPR015883">
    <property type="entry name" value="Glyco_hydro_20_cat"/>
</dbReference>
<keyword evidence="3 9" id="KW-0732">Signal</keyword>
<organism evidence="12 13">
    <name type="scientific">Petrolisthes manimaculis</name>
    <dbReference type="NCBI Taxonomy" id="1843537"/>
    <lineage>
        <taxon>Eukaryota</taxon>
        <taxon>Metazoa</taxon>
        <taxon>Ecdysozoa</taxon>
        <taxon>Arthropoda</taxon>
        <taxon>Crustacea</taxon>
        <taxon>Multicrustacea</taxon>
        <taxon>Malacostraca</taxon>
        <taxon>Eumalacostraca</taxon>
        <taxon>Eucarida</taxon>
        <taxon>Decapoda</taxon>
        <taxon>Pleocyemata</taxon>
        <taxon>Anomura</taxon>
        <taxon>Galatheoidea</taxon>
        <taxon>Porcellanidae</taxon>
        <taxon>Petrolisthes</taxon>
    </lineage>
</organism>
<dbReference type="InterPro" id="IPR025705">
    <property type="entry name" value="Beta_hexosaminidase_sua/sub"/>
</dbReference>
<dbReference type="GO" id="GO:0016231">
    <property type="term" value="F:beta-N-acetylglucosaminidase activity"/>
    <property type="evidence" value="ECO:0007669"/>
    <property type="project" value="TreeGrafter"/>
</dbReference>
<evidence type="ECO:0000256" key="9">
    <source>
        <dbReference type="SAM" id="SignalP"/>
    </source>
</evidence>
<evidence type="ECO:0000313" key="12">
    <source>
        <dbReference type="EMBL" id="KAK4308142.1"/>
    </source>
</evidence>
<feature type="domain" description="Beta-hexosaminidase eukaryotic type N-terminal" evidence="11">
    <location>
        <begin position="65"/>
        <end position="194"/>
    </location>
</feature>
<evidence type="ECO:0000256" key="1">
    <source>
        <dbReference type="ARBA" id="ARBA00001231"/>
    </source>
</evidence>
<evidence type="ECO:0000256" key="2">
    <source>
        <dbReference type="ARBA" id="ARBA00006285"/>
    </source>
</evidence>
<evidence type="ECO:0000256" key="5">
    <source>
        <dbReference type="ARBA" id="ARBA00023180"/>
    </source>
</evidence>
<dbReference type="Pfam" id="PF14845">
    <property type="entry name" value="Glycohydro_20b2"/>
    <property type="match status" value="1"/>
</dbReference>
<feature type="chain" id="PRO_5042016904" description="Beta-hexosaminidase" evidence="9">
    <location>
        <begin position="20"/>
        <end position="627"/>
    </location>
</feature>
<dbReference type="InterPro" id="IPR029019">
    <property type="entry name" value="HEX_eukaryotic_N"/>
</dbReference>
<dbReference type="PANTHER" id="PTHR22600:SF26">
    <property type="entry name" value="BETA-N-ACETYLHEXOSAMINIDASE"/>
    <property type="match status" value="1"/>
</dbReference>